<evidence type="ECO:0000313" key="3">
    <source>
        <dbReference type="EMBL" id="CCQ91910.1"/>
    </source>
</evidence>
<evidence type="ECO:0000313" key="4">
    <source>
        <dbReference type="Proteomes" id="UP000011704"/>
    </source>
</evidence>
<evidence type="ECO:0000259" key="2">
    <source>
        <dbReference type="Pfam" id="PF01551"/>
    </source>
</evidence>
<dbReference type="PANTHER" id="PTHR21666:SF270">
    <property type="entry name" value="MUREIN HYDROLASE ACTIVATOR ENVC"/>
    <property type="match status" value="1"/>
</dbReference>
<dbReference type="HOGENOM" id="CLU_672374_0_0_0"/>
<comment type="caution">
    <text evidence="3">The sequence shown here is derived from an EMBL/GenBank/DDBJ whole genome shotgun (WGS) entry which is preliminary data.</text>
</comment>
<dbReference type="Gene3D" id="2.70.70.10">
    <property type="entry name" value="Glucose Permease (Domain IIA)"/>
    <property type="match status" value="1"/>
</dbReference>
<dbReference type="InterPro" id="IPR011055">
    <property type="entry name" value="Dup_hybrid_motif"/>
</dbReference>
<reference evidence="3 4" key="1">
    <citation type="journal article" date="2013" name="Front. Microbiol.">
        <title>The genome of Nitrospina gracilis illuminates the metabolism and evolution of the major marine nitrite oxidizer.</title>
        <authorList>
            <person name="Luecker S."/>
            <person name="Nowka B."/>
            <person name="Rattei T."/>
            <person name="Spieck E."/>
            <person name="and Daims H."/>
        </authorList>
    </citation>
    <scope>NUCLEOTIDE SEQUENCE [LARGE SCALE GENOMIC DNA]</scope>
    <source>
        <strain evidence="3 4">3/211</strain>
    </source>
</reference>
<gene>
    <name evidence="3" type="ORF">NITGR_90049</name>
</gene>
<keyword evidence="4" id="KW-1185">Reference proteome</keyword>
<dbReference type="Proteomes" id="UP000011704">
    <property type="component" value="Unassembled WGS sequence"/>
</dbReference>
<accession>M1Z328</accession>
<feature type="compositionally biased region" description="Polar residues" evidence="1">
    <location>
        <begin position="1"/>
        <end position="10"/>
    </location>
</feature>
<dbReference type="AlphaFoldDB" id="M1Z328"/>
<feature type="domain" description="M23ase beta-sheet core" evidence="2">
    <location>
        <begin position="260"/>
        <end position="351"/>
    </location>
</feature>
<name>M1Z328_NITG3</name>
<dbReference type="EMBL" id="CAQJ01000099">
    <property type="protein sequence ID" value="CCQ91910.1"/>
    <property type="molecule type" value="Genomic_DNA"/>
</dbReference>
<dbReference type="OrthoDB" id="5489603at2"/>
<dbReference type="STRING" id="1266370.NITGR_90049"/>
<dbReference type="CDD" id="cd12797">
    <property type="entry name" value="M23_peptidase"/>
    <property type="match status" value="1"/>
</dbReference>
<dbReference type="PANTHER" id="PTHR21666">
    <property type="entry name" value="PEPTIDASE-RELATED"/>
    <property type="match status" value="1"/>
</dbReference>
<proteinExistence type="predicted"/>
<sequence>MDLEPTQESSLLRDQDWPQKKKGPSPFWVVLYTLMGVGTFFFFNKDTDLVRDLLGLVPQKPVQEMVDATPLGPAVDWVEEKTQDLPNEGGWIAGNAEAFMAELESSVLPEVKKTAYDPSALEQSRLYTLDLEVKLSLTHSLCARLPADDCKRLSAYAARILSWYLDVSQSVRKGDRLSLIYEEIESEERFRILKLVYDSHFLKQVIEANYYRAPNMKYGSYFDESGRELFPRLRNHSAPIREYEAITSLPGDYRRGKVDGHHGTDFKAEVGTPVYASFHGRVTRTNWNRSHNGYCIEIVHPREGVRTLYLHLDRVMVRRGEYVKRGQQIGTSGNTGRSFAPHLHYEVRRLGKGGRIHNPFEFRHHKTHVRRIPSQAMDEFTSRVRHYDAVLQGKPFLQVRSETQKKANS</sequence>
<dbReference type="Pfam" id="PF01551">
    <property type="entry name" value="Peptidase_M23"/>
    <property type="match status" value="1"/>
</dbReference>
<dbReference type="SUPFAM" id="SSF51261">
    <property type="entry name" value="Duplicated hybrid motif"/>
    <property type="match status" value="1"/>
</dbReference>
<protein>
    <recommendedName>
        <fullName evidence="2">M23ase beta-sheet core domain-containing protein</fullName>
    </recommendedName>
</protein>
<feature type="region of interest" description="Disordered" evidence="1">
    <location>
        <begin position="1"/>
        <end position="21"/>
    </location>
</feature>
<dbReference type="InterPro" id="IPR050570">
    <property type="entry name" value="Cell_wall_metabolism_enzyme"/>
</dbReference>
<dbReference type="InParanoid" id="M1Z328"/>
<organism evidence="3 4">
    <name type="scientific">Nitrospina gracilis (strain 3/211)</name>
    <dbReference type="NCBI Taxonomy" id="1266370"/>
    <lineage>
        <taxon>Bacteria</taxon>
        <taxon>Pseudomonadati</taxon>
        <taxon>Nitrospinota/Tectimicrobiota group</taxon>
        <taxon>Nitrospinota</taxon>
        <taxon>Nitrospinia</taxon>
        <taxon>Nitrospinales</taxon>
        <taxon>Nitrospinaceae</taxon>
        <taxon>Nitrospina</taxon>
    </lineage>
</organism>
<dbReference type="RefSeq" id="WP_005011254.1">
    <property type="nucleotide sequence ID" value="NZ_HG422173.1"/>
</dbReference>
<dbReference type="GO" id="GO:0004222">
    <property type="term" value="F:metalloendopeptidase activity"/>
    <property type="evidence" value="ECO:0007669"/>
    <property type="project" value="TreeGrafter"/>
</dbReference>
<dbReference type="InterPro" id="IPR016047">
    <property type="entry name" value="M23ase_b-sheet_dom"/>
</dbReference>
<dbReference type="Gene3D" id="3.10.450.350">
    <property type="match status" value="1"/>
</dbReference>
<evidence type="ECO:0000256" key="1">
    <source>
        <dbReference type="SAM" id="MobiDB-lite"/>
    </source>
</evidence>